<feature type="transmembrane region" description="Helical" evidence="2">
    <location>
        <begin position="38"/>
        <end position="59"/>
    </location>
</feature>
<evidence type="ECO:0000313" key="4">
    <source>
        <dbReference type="Proteomes" id="UP000231567"/>
    </source>
</evidence>
<dbReference type="AlphaFoldDB" id="A0A2G9YR94"/>
<dbReference type="EMBL" id="PCRM01000018">
    <property type="protein sequence ID" value="PIP21766.1"/>
    <property type="molecule type" value="Genomic_DNA"/>
</dbReference>
<evidence type="ECO:0000313" key="3">
    <source>
        <dbReference type="EMBL" id="PIP21766.1"/>
    </source>
</evidence>
<keyword evidence="2" id="KW-0812">Transmembrane</keyword>
<feature type="compositionally biased region" description="Low complexity" evidence="1">
    <location>
        <begin position="14"/>
        <end position="23"/>
    </location>
</feature>
<dbReference type="Proteomes" id="UP000231567">
    <property type="component" value="Unassembled WGS sequence"/>
</dbReference>
<reference evidence="3 4" key="1">
    <citation type="submission" date="2017-09" db="EMBL/GenBank/DDBJ databases">
        <title>Depth-based differentiation of microbial function through sediment-hosted aquifers and enrichment of novel symbionts in the deep terrestrial subsurface.</title>
        <authorList>
            <person name="Probst A.J."/>
            <person name="Ladd B."/>
            <person name="Jarett J.K."/>
            <person name="Geller-Mcgrath D.E."/>
            <person name="Sieber C.M."/>
            <person name="Emerson J.B."/>
            <person name="Anantharaman K."/>
            <person name="Thomas B.C."/>
            <person name="Malmstrom R."/>
            <person name="Stieglmeier M."/>
            <person name="Klingl A."/>
            <person name="Woyke T."/>
            <person name="Ryan C.M."/>
            <person name="Banfield J.F."/>
        </authorList>
    </citation>
    <scope>NUCLEOTIDE SEQUENCE [LARGE SCALE GENOMIC DNA]</scope>
    <source>
        <strain evidence="3">CG23_combo_of_CG06-09_8_20_14_all_40_13</strain>
    </source>
</reference>
<name>A0A2G9YR94_9BACT</name>
<sequence>MDQPTSPTPPQPQAPQNEPANEPLDVGPTPVAPKSSGALTWLIIILLIVLLGGGTYYYLFIYSGSQTSSSSSTESVTPATTPSSTTGTSTTSTAAAITKAYTSTTAIKPTAAKSIALDSDLYAILKTTFTDEVKLKEDFNGTMLTYVVNRAITAADVTSVLTDLETAGYTKMTADTSGFTVSKSSATYVFTFSVASTSKAIVEVTF</sequence>
<feature type="region of interest" description="Disordered" evidence="1">
    <location>
        <begin position="1"/>
        <end position="29"/>
    </location>
</feature>
<evidence type="ECO:0000256" key="1">
    <source>
        <dbReference type="SAM" id="MobiDB-lite"/>
    </source>
</evidence>
<evidence type="ECO:0000256" key="2">
    <source>
        <dbReference type="SAM" id="Phobius"/>
    </source>
</evidence>
<feature type="region of interest" description="Disordered" evidence="1">
    <location>
        <begin position="66"/>
        <end position="90"/>
    </location>
</feature>
<keyword evidence="2" id="KW-0472">Membrane</keyword>
<accession>A0A2G9YR94</accession>
<gene>
    <name evidence="3" type="ORF">COX39_01195</name>
</gene>
<protein>
    <submittedName>
        <fullName evidence="3">Uncharacterized protein</fullName>
    </submittedName>
</protein>
<keyword evidence="2" id="KW-1133">Transmembrane helix</keyword>
<comment type="caution">
    <text evidence="3">The sequence shown here is derived from an EMBL/GenBank/DDBJ whole genome shotgun (WGS) entry which is preliminary data.</text>
</comment>
<proteinExistence type="predicted"/>
<feature type="compositionally biased region" description="Pro residues" evidence="1">
    <location>
        <begin position="1"/>
        <end position="13"/>
    </location>
</feature>
<organism evidence="3 4">
    <name type="scientific">Candidatus Nealsonbacteria bacterium CG23_combo_of_CG06-09_8_20_14_all_40_13</name>
    <dbReference type="NCBI Taxonomy" id="1974724"/>
    <lineage>
        <taxon>Bacteria</taxon>
        <taxon>Candidatus Nealsoniibacteriota</taxon>
    </lineage>
</organism>